<comment type="subcellular location">
    <subcellularLocation>
        <location evidence="1">Nucleus</location>
    </subcellularLocation>
</comment>
<dbReference type="GO" id="GO:0005634">
    <property type="term" value="C:nucleus"/>
    <property type="evidence" value="ECO:0007669"/>
    <property type="project" value="UniProtKB-SubCell"/>
</dbReference>
<evidence type="ECO:0000256" key="1">
    <source>
        <dbReference type="ARBA" id="ARBA00004123"/>
    </source>
</evidence>
<evidence type="ECO:0000313" key="6">
    <source>
        <dbReference type="EMBL" id="EFJ08615.1"/>
    </source>
</evidence>
<dbReference type="eggNOG" id="KOG0127">
    <property type="taxonomic scope" value="Eukaryota"/>
</dbReference>
<evidence type="ECO:0000256" key="3">
    <source>
        <dbReference type="ARBA" id="ARBA00022884"/>
    </source>
</evidence>
<gene>
    <name evidence="6" type="ORF">SELMODRAFT_428790</name>
</gene>
<sequence>MNIKVVEKAIEYVKEIWLQLQLVSSKAEIEEEDNEDQRDKINDVVMQKVGMISCLNILESQTISKKIVDLGIAVVSKVEPARTVVIGNSETAEAVLTLAKKLGTVESVEKNLSEAYINQHGFSWDGCNLPAAAIVFTSVTAARQAIATYHLQNLGNEVFWARQLGGEGSKLKKWRLIVRNLPSRSKGFEFIGYTCKNDTEEVRSHQQMKFSFSSSYFSVHQERHENWLVTLFTAKQMNEEEKAENSDLDNETASESDGIVSDEEEDEEDEEDNEEDDEEGCFCLLFCEPPGNKKDESSQAPASHTPERIRSVRSTSEEKEKERDSAHEDAQFAQLSRTLIKFRITATTITHQEQQKRERELFKQQSAEGGRDNFVSNSRAKDTVARGEDTGTLAIGQQGGSAAARIVFVVEHAFGNDRHVPQLEGLDEQDVARVDKPDLHDSFRDEDELGCSGVVVQRDRASDSQFGSGDGEVHGVESWEVCRGKQSGIPGLWRPGIGGVSQDFGDEVTG</sequence>
<evidence type="ECO:0000256" key="5">
    <source>
        <dbReference type="SAM" id="MobiDB-lite"/>
    </source>
</evidence>
<evidence type="ECO:0000313" key="7">
    <source>
        <dbReference type="Proteomes" id="UP000001514"/>
    </source>
</evidence>
<organism evidence="7">
    <name type="scientific">Selaginella moellendorffii</name>
    <name type="common">Spikemoss</name>
    <dbReference type="NCBI Taxonomy" id="88036"/>
    <lineage>
        <taxon>Eukaryota</taxon>
        <taxon>Viridiplantae</taxon>
        <taxon>Streptophyta</taxon>
        <taxon>Embryophyta</taxon>
        <taxon>Tracheophyta</taxon>
        <taxon>Lycopodiopsida</taxon>
        <taxon>Selaginellales</taxon>
        <taxon>Selaginellaceae</taxon>
        <taxon>Selaginella</taxon>
    </lineage>
</organism>
<evidence type="ECO:0000256" key="4">
    <source>
        <dbReference type="ARBA" id="ARBA00023242"/>
    </source>
</evidence>
<feature type="compositionally biased region" description="Basic and acidic residues" evidence="5">
    <location>
        <begin position="353"/>
        <end position="362"/>
    </location>
</feature>
<feature type="region of interest" description="Disordered" evidence="5">
    <location>
        <begin position="292"/>
        <end position="330"/>
    </location>
</feature>
<keyword evidence="4" id="KW-0539">Nucleus</keyword>
<name>D8T406_SELML</name>
<feature type="region of interest" description="Disordered" evidence="5">
    <location>
        <begin position="350"/>
        <end position="385"/>
    </location>
</feature>
<dbReference type="GO" id="GO:0003723">
    <property type="term" value="F:RNA binding"/>
    <property type="evidence" value="ECO:0007669"/>
    <property type="project" value="UniProtKB-KW"/>
</dbReference>
<keyword evidence="2" id="KW-0677">Repeat</keyword>
<feature type="region of interest" description="Disordered" evidence="5">
    <location>
        <begin position="239"/>
        <end position="279"/>
    </location>
</feature>
<proteinExistence type="predicted"/>
<dbReference type="InterPro" id="IPR051945">
    <property type="entry name" value="RRM_MRD1_RNA_proc_ribogen"/>
</dbReference>
<dbReference type="PANTHER" id="PTHR48039:SF5">
    <property type="entry name" value="RNA-BINDING PROTEIN 28"/>
    <property type="match status" value="1"/>
</dbReference>
<dbReference type="Proteomes" id="UP000001514">
    <property type="component" value="Unassembled WGS sequence"/>
</dbReference>
<keyword evidence="7" id="KW-1185">Reference proteome</keyword>
<dbReference type="EMBL" id="GL377672">
    <property type="protein sequence ID" value="EFJ08615.1"/>
    <property type="molecule type" value="Genomic_DNA"/>
</dbReference>
<dbReference type="HOGENOM" id="CLU_534642_0_0_1"/>
<dbReference type="AlphaFoldDB" id="D8T406"/>
<dbReference type="Gramene" id="EFJ08615">
    <property type="protein sequence ID" value="EFJ08615"/>
    <property type="gene ID" value="SELMODRAFT_428790"/>
</dbReference>
<dbReference type="InParanoid" id="D8T406"/>
<dbReference type="STRING" id="88036.D8T406"/>
<reference evidence="6 7" key="1">
    <citation type="journal article" date="2011" name="Science">
        <title>The Selaginella genome identifies genetic changes associated with the evolution of vascular plants.</title>
        <authorList>
            <person name="Banks J.A."/>
            <person name="Nishiyama T."/>
            <person name="Hasebe M."/>
            <person name="Bowman J.L."/>
            <person name="Gribskov M."/>
            <person name="dePamphilis C."/>
            <person name="Albert V.A."/>
            <person name="Aono N."/>
            <person name="Aoyama T."/>
            <person name="Ambrose B.A."/>
            <person name="Ashton N.W."/>
            <person name="Axtell M.J."/>
            <person name="Barker E."/>
            <person name="Barker M.S."/>
            <person name="Bennetzen J.L."/>
            <person name="Bonawitz N.D."/>
            <person name="Chapple C."/>
            <person name="Cheng C."/>
            <person name="Correa L.G."/>
            <person name="Dacre M."/>
            <person name="DeBarry J."/>
            <person name="Dreyer I."/>
            <person name="Elias M."/>
            <person name="Engstrom E.M."/>
            <person name="Estelle M."/>
            <person name="Feng L."/>
            <person name="Finet C."/>
            <person name="Floyd S.K."/>
            <person name="Frommer W.B."/>
            <person name="Fujita T."/>
            <person name="Gramzow L."/>
            <person name="Gutensohn M."/>
            <person name="Harholt J."/>
            <person name="Hattori M."/>
            <person name="Heyl A."/>
            <person name="Hirai T."/>
            <person name="Hiwatashi Y."/>
            <person name="Ishikawa M."/>
            <person name="Iwata M."/>
            <person name="Karol K.G."/>
            <person name="Koehler B."/>
            <person name="Kolukisaoglu U."/>
            <person name="Kubo M."/>
            <person name="Kurata T."/>
            <person name="Lalonde S."/>
            <person name="Li K."/>
            <person name="Li Y."/>
            <person name="Litt A."/>
            <person name="Lyons E."/>
            <person name="Manning G."/>
            <person name="Maruyama T."/>
            <person name="Michael T.P."/>
            <person name="Mikami K."/>
            <person name="Miyazaki S."/>
            <person name="Morinaga S."/>
            <person name="Murata T."/>
            <person name="Mueller-Roeber B."/>
            <person name="Nelson D.R."/>
            <person name="Obara M."/>
            <person name="Oguri Y."/>
            <person name="Olmstead R.G."/>
            <person name="Onodera N."/>
            <person name="Petersen B.L."/>
            <person name="Pils B."/>
            <person name="Prigge M."/>
            <person name="Rensing S.A."/>
            <person name="Riano-Pachon D.M."/>
            <person name="Roberts A.W."/>
            <person name="Sato Y."/>
            <person name="Scheller H.V."/>
            <person name="Schulz B."/>
            <person name="Schulz C."/>
            <person name="Shakirov E.V."/>
            <person name="Shibagaki N."/>
            <person name="Shinohara N."/>
            <person name="Shippen D.E."/>
            <person name="Soerensen I."/>
            <person name="Sotooka R."/>
            <person name="Sugimoto N."/>
            <person name="Sugita M."/>
            <person name="Sumikawa N."/>
            <person name="Tanurdzic M."/>
            <person name="Theissen G."/>
            <person name="Ulvskov P."/>
            <person name="Wakazuki S."/>
            <person name="Weng J.K."/>
            <person name="Willats W.W."/>
            <person name="Wipf D."/>
            <person name="Wolf P.G."/>
            <person name="Yang L."/>
            <person name="Zimmer A.D."/>
            <person name="Zhu Q."/>
            <person name="Mitros T."/>
            <person name="Hellsten U."/>
            <person name="Loque D."/>
            <person name="Otillar R."/>
            <person name="Salamov A."/>
            <person name="Schmutz J."/>
            <person name="Shapiro H."/>
            <person name="Lindquist E."/>
            <person name="Lucas S."/>
            <person name="Rokhsar D."/>
            <person name="Grigoriev I.V."/>
        </authorList>
    </citation>
    <scope>NUCLEOTIDE SEQUENCE [LARGE SCALE GENOMIC DNA]</scope>
</reference>
<protein>
    <submittedName>
        <fullName evidence="6">Uncharacterized protein</fullName>
    </submittedName>
</protein>
<accession>D8T406</accession>
<feature type="compositionally biased region" description="Acidic residues" evidence="5">
    <location>
        <begin position="246"/>
        <end position="279"/>
    </location>
</feature>
<dbReference type="PANTHER" id="PTHR48039">
    <property type="entry name" value="RNA-BINDING MOTIF PROTEIN 14B"/>
    <property type="match status" value="1"/>
</dbReference>
<dbReference type="KEGG" id="smo:SELMODRAFT_428790"/>
<feature type="compositionally biased region" description="Basic and acidic residues" evidence="5">
    <location>
        <begin position="305"/>
        <end position="330"/>
    </location>
</feature>
<keyword evidence="3" id="KW-0694">RNA-binding</keyword>
<evidence type="ECO:0000256" key="2">
    <source>
        <dbReference type="ARBA" id="ARBA00022737"/>
    </source>
</evidence>